<dbReference type="eggNOG" id="KOG1217">
    <property type="taxonomic scope" value="Eukaryota"/>
</dbReference>
<dbReference type="GO" id="GO:0006897">
    <property type="term" value="P:endocytosis"/>
    <property type="evidence" value="ECO:0007669"/>
    <property type="project" value="UniProtKB-KW"/>
</dbReference>
<evidence type="ECO:0000256" key="9">
    <source>
        <dbReference type="ARBA" id="ARBA00022989"/>
    </source>
</evidence>
<keyword evidence="10" id="KW-0472">Membrane</keyword>
<keyword evidence="8" id="KW-0677">Repeat</keyword>
<evidence type="ECO:0000256" key="5">
    <source>
        <dbReference type="ARBA" id="ARBA00022583"/>
    </source>
</evidence>
<dbReference type="Gene3D" id="3.40.50.410">
    <property type="entry name" value="von Willebrand factor, type A domain"/>
    <property type="match status" value="1"/>
</dbReference>
<evidence type="ECO:0000256" key="10">
    <source>
        <dbReference type="ARBA" id="ARBA00023136"/>
    </source>
</evidence>
<dbReference type="CDD" id="cd00054">
    <property type="entry name" value="EGF_CA"/>
    <property type="match status" value="2"/>
</dbReference>
<keyword evidence="3" id="KW-0964">Secreted</keyword>
<dbReference type="InterPro" id="IPR036465">
    <property type="entry name" value="vWFA_dom_sf"/>
</dbReference>
<dbReference type="InterPro" id="IPR049883">
    <property type="entry name" value="NOTCH1_EGF-like"/>
</dbReference>
<dbReference type="Pfam" id="PF07645">
    <property type="entry name" value="EGF_CA"/>
    <property type="match status" value="2"/>
</dbReference>
<keyword evidence="12" id="KW-0675">Receptor</keyword>
<reference evidence="17" key="1">
    <citation type="journal article" date="2008" name="Nature">
        <title>The amphioxus genome and the evolution of the chordate karyotype.</title>
        <authorList>
            <consortium name="US DOE Joint Genome Institute (JGI-PGF)"/>
            <person name="Putnam N.H."/>
            <person name="Butts T."/>
            <person name="Ferrier D.E.K."/>
            <person name="Furlong R.F."/>
            <person name="Hellsten U."/>
            <person name="Kawashima T."/>
            <person name="Robinson-Rechavi M."/>
            <person name="Shoguchi E."/>
            <person name="Terry A."/>
            <person name="Yu J.-K."/>
            <person name="Benito-Gutierrez E.L."/>
            <person name="Dubchak I."/>
            <person name="Garcia-Fernandez J."/>
            <person name="Gibson-Brown J.J."/>
            <person name="Grigoriev I.V."/>
            <person name="Horton A.C."/>
            <person name="de Jong P.J."/>
            <person name="Jurka J."/>
            <person name="Kapitonov V.V."/>
            <person name="Kohara Y."/>
            <person name="Kuroki Y."/>
            <person name="Lindquist E."/>
            <person name="Lucas S."/>
            <person name="Osoegawa K."/>
            <person name="Pennacchio L.A."/>
            <person name="Salamov A.A."/>
            <person name="Satou Y."/>
            <person name="Sauka-Spengler T."/>
            <person name="Schmutz J."/>
            <person name="Shin-I T."/>
            <person name="Toyoda A."/>
            <person name="Bronner-Fraser M."/>
            <person name="Fujiyama A."/>
            <person name="Holland L.Z."/>
            <person name="Holland P.W.H."/>
            <person name="Satoh N."/>
            <person name="Rokhsar D.S."/>
        </authorList>
    </citation>
    <scope>NUCLEOTIDE SEQUENCE [LARGE SCALE GENOMIC DNA]</scope>
    <source>
        <strain evidence="17">S238N-H82</strain>
        <tissue evidence="17">Testes</tissue>
    </source>
</reference>
<evidence type="ECO:0000256" key="13">
    <source>
        <dbReference type="ARBA" id="ARBA00023180"/>
    </source>
</evidence>
<dbReference type="PROSITE" id="PS50026">
    <property type="entry name" value="EGF_3"/>
    <property type="match status" value="1"/>
</dbReference>
<dbReference type="SMART" id="SM00327">
    <property type="entry name" value="VWA"/>
    <property type="match status" value="1"/>
</dbReference>
<keyword evidence="13" id="KW-0325">Glycoprotein</keyword>
<dbReference type="SUPFAM" id="SSF57184">
    <property type="entry name" value="Growth factor receptor domain"/>
    <property type="match status" value="1"/>
</dbReference>
<dbReference type="Gene3D" id="2.10.25.10">
    <property type="entry name" value="Laminin"/>
    <property type="match status" value="2"/>
</dbReference>
<dbReference type="PROSITE" id="PS00010">
    <property type="entry name" value="ASX_HYDROXYL"/>
    <property type="match status" value="1"/>
</dbReference>
<dbReference type="InterPro" id="IPR009030">
    <property type="entry name" value="Growth_fac_rcpt_cys_sf"/>
</dbReference>
<dbReference type="PRINTS" id="PR00453">
    <property type="entry name" value="VWFADOMAIN"/>
</dbReference>
<evidence type="ECO:0000256" key="14">
    <source>
        <dbReference type="PROSITE-ProRule" id="PRU00076"/>
    </source>
</evidence>
<evidence type="ECO:0000259" key="16">
    <source>
        <dbReference type="PROSITE" id="PS50234"/>
    </source>
</evidence>
<dbReference type="FunFam" id="3.40.50.410:FF:000004">
    <property type="entry name" value="collagen alpha-6(VI) chain"/>
    <property type="match status" value="1"/>
</dbReference>
<dbReference type="PROSITE" id="PS50234">
    <property type="entry name" value="VWFA"/>
    <property type="match status" value="1"/>
</dbReference>
<dbReference type="InParanoid" id="C3XS83"/>
<feature type="domain" description="EGF-like" evidence="15">
    <location>
        <begin position="182"/>
        <end position="221"/>
    </location>
</feature>
<sequence length="267" mass="29059">MPVDLVFLLDGSGSITAPNFEITKSFVQNTTSDFQIGTAHTQVGVVQYEDNPYDEFPLNQYATLDELLTAIRNITYRGGGTQTGKAIDHVVDNSLTESHGARPGVPKVVIVVTDGQSWDSVVAPAQRANHSGIIMVAIGVGSGYDINELMEIASSNDTLGTIEYFLRCKYLKVNNLTFLFQDINECELPNNCSQLCTNTNGSFACACQEGFVLEPDGEYCQHKDECATGENHCDQVCENTPGSYGCLCEDGYILTDDPVRPCQGSPW</sequence>
<comment type="subcellular location">
    <subcellularLocation>
        <location evidence="1">Membrane</location>
        <topology evidence="1">Single-pass type I membrane protein</topology>
    </subcellularLocation>
    <subcellularLocation>
        <location evidence="2">Secreted</location>
    </subcellularLocation>
</comment>
<dbReference type="GO" id="GO:0005509">
    <property type="term" value="F:calcium ion binding"/>
    <property type="evidence" value="ECO:0007669"/>
    <property type="project" value="InterPro"/>
</dbReference>
<evidence type="ECO:0000259" key="15">
    <source>
        <dbReference type="PROSITE" id="PS50026"/>
    </source>
</evidence>
<evidence type="ECO:0000256" key="6">
    <source>
        <dbReference type="ARBA" id="ARBA00022692"/>
    </source>
</evidence>
<dbReference type="SMART" id="SM00181">
    <property type="entry name" value="EGF"/>
    <property type="match status" value="2"/>
</dbReference>
<evidence type="ECO:0000313" key="17">
    <source>
        <dbReference type="EMBL" id="EEN69098.1"/>
    </source>
</evidence>
<dbReference type="AlphaFoldDB" id="C3XS83"/>
<dbReference type="GO" id="GO:0016020">
    <property type="term" value="C:membrane"/>
    <property type="evidence" value="ECO:0007669"/>
    <property type="project" value="UniProtKB-SubCell"/>
</dbReference>
<dbReference type="GO" id="GO:0005576">
    <property type="term" value="C:extracellular region"/>
    <property type="evidence" value="ECO:0007669"/>
    <property type="project" value="UniProtKB-SubCell"/>
</dbReference>
<dbReference type="FunFam" id="2.10.25.10:FF:000009">
    <property type="entry name" value="Low-density lipoprotein receptor isoform 1"/>
    <property type="match status" value="1"/>
</dbReference>
<organism>
    <name type="scientific">Branchiostoma floridae</name>
    <name type="common">Florida lancelet</name>
    <name type="synonym">Amphioxus</name>
    <dbReference type="NCBI Taxonomy" id="7739"/>
    <lineage>
        <taxon>Eukaryota</taxon>
        <taxon>Metazoa</taxon>
        <taxon>Chordata</taxon>
        <taxon>Cephalochordata</taxon>
        <taxon>Leptocardii</taxon>
        <taxon>Amphioxiformes</taxon>
        <taxon>Branchiostomatidae</taxon>
        <taxon>Branchiostoma</taxon>
    </lineage>
</organism>
<dbReference type="SMART" id="SM00179">
    <property type="entry name" value="EGF_CA"/>
    <property type="match status" value="2"/>
</dbReference>
<evidence type="ECO:0000256" key="4">
    <source>
        <dbReference type="ARBA" id="ARBA00022536"/>
    </source>
</evidence>
<evidence type="ECO:0000256" key="1">
    <source>
        <dbReference type="ARBA" id="ARBA00004479"/>
    </source>
</evidence>
<protein>
    <recommendedName>
        <fullName evidence="18">VWFA domain-containing protein</fullName>
    </recommendedName>
</protein>
<dbReference type="SUPFAM" id="SSF53300">
    <property type="entry name" value="vWA-like"/>
    <property type="match status" value="1"/>
</dbReference>
<keyword evidence="4 14" id="KW-0245">EGF-like domain</keyword>
<dbReference type="InterPro" id="IPR002035">
    <property type="entry name" value="VWF_A"/>
</dbReference>
<dbReference type="FunCoup" id="C3XS83">
    <property type="interactions" value="57"/>
</dbReference>
<comment type="caution">
    <text evidence="14">Lacks conserved residue(s) required for the propagation of feature annotation.</text>
</comment>
<dbReference type="InterPro" id="IPR000152">
    <property type="entry name" value="EGF-type_Asp/Asn_hydroxyl_site"/>
</dbReference>
<evidence type="ECO:0000256" key="12">
    <source>
        <dbReference type="ARBA" id="ARBA00023170"/>
    </source>
</evidence>
<dbReference type="PANTHER" id="PTHR24020:SF87">
    <property type="entry name" value="COLLAGEN ALPHA-1(VI) CHAIN-LIKE"/>
    <property type="match status" value="1"/>
</dbReference>
<dbReference type="InterPro" id="IPR000742">
    <property type="entry name" value="EGF"/>
</dbReference>
<dbReference type="InterPro" id="IPR050525">
    <property type="entry name" value="ECM_Assembly_Org"/>
</dbReference>
<keyword evidence="9" id="KW-1133">Transmembrane helix</keyword>
<dbReference type="Pfam" id="PF00092">
    <property type="entry name" value="VWA"/>
    <property type="match status" value="1"/>
</dbReference>
<dbReference type="PROSITE" id="PS01186">
    <property type="entry name" value="EGF_2"/>
    <property type="match status" value="1"/>
</dbReference>
<feature type="disulfide bond" evidence="14">
    <location>
        <begin position="186"/>
        <end position="196"/>
    </location>
</feature>
<keyword evidence="7" id="KW-0732">Signal</keyword>
<evidence type="ECO:0000256" key="3">
    <source>
        <dbReference type="ARBA" id="ARBA00022525"/>
    </source>
</evidence>
<dbReference type="InterPro" id="IPR001881">
    <property type="entry name" value="EGF-like_Ca-bd_dom"/>
</dbReference>
<evidence type="ECO:0000256" key="8">
    <source>
        <dbReference type="ARBA" id="ARBA00022737"/>
    </source>
</evidence>
<dbReference type="PANTHER" id="PTHR24020">
    <property type="entry name" value="COLLAGEN ALPHA"/>
    <property type="match status" value="1"/>
</dbReference>
<proteinExistence type="predicted"/>
<name>C3XS83_BRAFL</name>
<evidence type="ECO:0000256" key="7">
    <source>
        <dbReference type="ARBA" id="ARBA00022729"/>
    </source>
</evidence>
<keyword evidence="5" id="KW-0254">Endocytosis</keyword>
<accession>C3XS83</accession>
<dbReference type="EMBL" id="GG666457">
    <property type="protein sequence ID" value="EEN69098.1"/>
    <property type="molecule type" value="Genomic_DNA"/>
</dbReference>
<keyword evidence="6" id="KW-0812">Transmembrane</keyword>
<evidence type="ECO:0008006" key="18">
    <source>
        <dbReference type="Google" id="ProtNLM"/>
    </source>
</evidence>
<evidence type="ECO:0000256" key="2">
    <source>
        <dbReference type="ARBA" id="ARBA00004613"/>
    </source>
</evidence>
<gene>
    <name evidence="17" type="ORF">BRAFLDRAFT_89971</name>
</gene>
<evidence type="ECO:0000256" key="11">
    <source>
        <dbReference type="ARBA" id="ARBA00023157"/>
    </source>
</evidence>
<feature type="domain" description="VWFA" evidence="16">
    <location>
        <begin position="4"/>
        <end position="195"/>
    </location>
</feature>
<keyword evidence="11 14" id="KW-1015">Disulfide bond</keyword>